<dbReference type="Pfam" id="PF00857">
    <property type="entry name" value="Isochorismatase"/>
    <property type="match status" value="1"/>
</dbReference>
<evidence type="ECO:0000256" key="1">
    <source>
        <dbReference type="ARBA" id="ARBA00022801"/>
    </source>
</evidence>
<dbReference type="InterPro" id="IPR050272">
    <property type="entry name" value="Isochorismatase-like_hydrls"/>
</dbReference>
<dbReference type="InterPro" id="IPR000868">
    <property type="entry name" value="Isochorismatase-like_dom"/>
</dbReference>
<comment type="caution">
    <text evidence="3">The sequence shown here is derived from an EMBL/GenBank/DDBJ whole genome shotgun (WGS) entry which is preliminary data.</text>
</comment>
<gene>
    <name evidence="3" type="ORF">DFH01_08635</name>
</gene>
<dbReference type="PANTHER" id="PTHR43540:SF6">
    <property type="entry name" value="ISOCHORISMATASE-LIKE DOMAIN-CONTAINING PROTEIN"/>
    <property type="match status" value="1"/>
</dbReference>
<accession>A0A317FDI6</accession>
<feature type="domain" description="Isochorismatase-like" evidence="2">
    <location>
        <begin position="34"/>
        <end position="221"/>
    </location>
</feature>
<evidence type="ECO:0000313" key="3">
    <source>
        <dbReference type="EMBL" id="PWS36945.1"/>
    </source>
</evidence>
<protein>
    <recommendedName>
        <fullName evidence="2">Isochorismatase-like domain-containing protein</fullName>
    </recommendedName>
</protein>
<keyword evidence="1" id="KW-0378">Hydrolase</keyword>
<dbReference type="CDD" id="cd00431">
    <property type="entry name" value="cysteine_hydrolases"/>
    <property type="match status" value="1"/>
</dbReference>
<dbReference type="Proteomes" id="UP000245765">
    <property type="component" value="Unassembled WGS sequence"/>
</dbReference>
<dbReference type="GO" id="GO:0016787">
    <property type="term" value="F:hydrolase activity"/>
    <property type="evidence" value="ECO:0007669"/>
    <property type="project" value="UniProtKB-KW"/>
</dbReference>
<proteinExistence type="predicted"/>
<sequence>MRPEAMFPAELIERVRARRAGRVHVTTRLDPRRTALVVVDMQLAFTRHGAPSGTGDAPSIVPAINAVAAALRGAGGLVALSRGTFDASEDGGWPGFYRRMVEPGLAQRILEGLREGHELHALDPGLEVAAADFVFPKCRYSAFAPGASPLPAWLAERGIATVLVAGTLTNVCCESTARDAMQHGYETVMIADANAARDRAAHQATLNTFLEFFGDVLTVAQVLALLRGEELRD</sequence>
<dbReference type="RefSeq" id="WP_109870056.1">
    <property type="nucleotide sequence ID" value="NZ_QGNA01000002.1"/>
</dbReference>
<dbReference type="AlphaFoldDB" id="A0A317FDI6"/>
<dbReference type="Gene3D" id="3.40.50.850">
    <property type="entry name" value="Isochorismatase-like"/>
    <property type="match status" value="1"/>
</dbReference>
<evidence type="ECO:0000313" key="4">
    <source>
        <dbReference type="Proteomes" id="UP000245765"/>
    </source>
</evidence>
<dbReference type="EMBL" id="QGNA01000002">
    <property type="protein sequence ID" value="PWS36945.1"/>
    <property type="molecule type" value="Genomic_DNA"/>
</dbReference>
<dbReference type="SUPFAM" id="SSF52499">
    <property type="entry name" value="Isochorismatase-like hydrolases"/>
    <property type="match status" value="1"/>
</dbReference>
<reference evidence="4" key="1">
    <citation type="submission" date="2018-05" db="EMBL/GenBank/DDBJ databases">
        <authorList>
            <person name="Du Z."/>
            <person name="Wang X."/>
        </authorList>
    </citation>
    <scope>NUCLEOTIDE SEQUENCE [LARGE SCALE GENOMIC DNA]</scope>
    <source>
        <strain evidence="4">CQN31</strain>
    </source>
</reference>
<keyword evidence="4" id="KW-1185">Reference proteome</keyword>
<dbReference type="InterPro" id="IPR036380">
    <property type="entry name" value="Isochorismatase-like_sf"/>
</dbReference>
<organism evidence="3 4">
    <name type="scientific">Falsiroseomonas bella</name>
    <dbReference type="NCBI Taxonomy" id="2184016"/>
    <lineage>
        <taxon>Bacteria</taxon>
        <taxon>Pseudomonadati</taxon>
        <taxon>Pseudomonadota</taxon>
        <taxon>Alphaproteobacteria</taxon>
        <taxon>Acetobacterales</taxon>
        <taxon>Roseomonadaceae</taxon>
        <taxon>Falsiroseomonas</taxon>
    </lineage>
</organism>
<name>A0A317FDI6_9PROT</name>
<dbReference type="PANTHER" id="PTHR43540">
    <property type="entry name" value="PEROXYUREIDOACRYLATE/UREIDOACRYLATE AMIDOHYDROLASE-RELATED"/>
    <property type="match status" value="1"/>
</dbReference>
<evidence type="ECO:0000259" key="2">
    <source>
        <dbReference type="Pfam" id="PF00857"/>
    </source>
</evidence>
<dbReference type="OrthoDB" id="9807387at2"/>